<dbReference type="GO" id="GO:0004222">
    <property type="term" value="F:metalloendopeptidase activity"/>
    <property type="evidence" value="ECO:0007669"/>
    <property type="project" value="TreeGrafter"/>
</dbReference>
<dbReference type="InterPro" id="IPR011055">
    <property type="entry name" value="Dup_hybrid_motif"/>
</dbReference>
<dbReference type="InterPro" id="IPR050570">
    <property type="entry name" value="Cell_wall_metabolism_enzyme"/>
</dbReference>
<dbReference type="InterPro" id="IPR016047">
    <property type="entry name" value="M23ase_b-sheet_dom"/>
</dbReference>
<dbReference type="AlphaFoldDB" id="A0A3A8QZ27"/>
<name>A0A3A8QZ27_9BACT</name>
<dbReference type="RefSeq" id="WP_121768778.1">
    <property type="nucleotide sequence ID" value="NZ_RAWM01000002.1"/>
</dbReference>
<dbReference type="Proteomes" id="UP000282656">
    <property type="component" value="Unassembled WGS sequence"/>
</dbReference>
<dbReference type="CDD" id="cd12797">
    <property type="entry name" value="M23_peptidase"/>
    <property type="match status" value="1"/>
</dbReference>
<evidence type="ECO:0000256" key="1">
    <source>
        <dbReference type="SAM" id="SignalP"/>
    </source>
</evidence>
<comment type="caution">
    <text evidence="3">The sequence shown here is derived from an EMBL/GenBank/DDBJ whole genome shotgun (WGS) entry which is preliminary data.</text>
</comment>
<dbReference type="OrthoDB" id="9815245at2"/>
<evidence type="ECO:0000259" key="2">
    <source>
        <dbReference type="Pfam" id="PF01551"/>
    </source>
</evidence>
<reference evidence="4" key="1">
    <citation type="submission" date="2018-09" db="EMBL/GenBank/DDBJ databases">
        <authorList>
            <person name="Livingstone P.G."/>
            <person name="Whitworth D.E."/>
        </authorList>
    </citation>
    <scope>NUCLEOTIDE SEQUENCE [LARGE SCALE GENOMIC DNA]</scope>
    <source>
        <strain evidence="4">AB047A</strain>
    </source>
</reference>
<dbReference type="Pfam" id="PF01551">
    <property type="entry name" value="Peptidase_M23"/>
    <property type="match status" value="1"/>
</dbReference>
<dbReference type="EMBL" id="RAWM01000002">
    <property type="protein sequence ID" value="RKH73817.1"/>
    <property type="molecule type" value="Genomic_DNA"/>
</dbReference>
<dbReference type="Gene3D" id="2.70.70.10">
    <property type="entry name" value="Glucose Permease (Domain IIA)"/>
    <property type="match status" value="1"/>
</dbReference>
<feature type="domain" description="M23ase beta-sheet core" evidence="2">
    <location>
        <begin position="211"/>
        <end position="304"/>
    </location>
</feature>
<organism evidence="3 4">
    <name type="scientific">Corallococcus interemptor</name>
    <dbReference type="NCBI Taxonomy" id="2316720"/>
    <lineage>
        <taxon>Bacteria</taxon>
        <taxon>Pseudomonadati</taxon>
        <taxon>Myxococcota</taxon>
        <taxon>Myxococcia</taxon>
        <taxon>Myxococcales</taxon>
        <taxon>Cystobacterineae</taxon>
        <taxon>Myxococcaceae</taxon>
        <taxon>Corallococcus</taxon>
    </lineage>
</organism>
<protein>
    <submittedName>
        <fullName evidence="3">M23 family metallopeptidase</fullName>
    </submittedName>
</protein>
<dbReference type="PANTHER" id="PTHR21666:SF285">
    <property type="entry name" value="M23 FAMILY METALLOPEPTIDASE"/>
    <property type="match status" value="1"/>
</dbReference>
<keyword evidence="4" id="KW-1185">Reference proteome</keyword>
<dbReference type="PANTHER" id="PTHR21666">
    <property type="entry name" value="PEPTIDASE-RELATED"/>
    <property type="match status" value="1"/>
</dbReference>
<evidence type="ECO:0000313" key="4">
    <source>
        <dbReference type="Proteomes" id="UP000282656"/>
    </source>
</evidence>
<accession>A0A3A8QZ27</accession>
<proteinExistence type="predicted"/>
<dbReference type="SUPFAM" id="SSF51261">
    <property type="entry name" value="Duplicated hybrid motif"/>
    <property type="match status" value="1"/>
</dbReference>
<feature type="chain" id="PRO_5017365024" evidence="1">
    <location>
        <begin position="24"/>
        <end position="332"/>
    </location>
</feature>
<gene>
    <name evidence="3" type="ORF">D7X96_01435</name>
</gene>
<feature type="signal peptide" evidence="1">
    <location>
        <begin position="1"/>
        <end position="23"/>
    </location>
</feature>
<keyword evidence="1" id="KW-0732">Signal</keyword>
<evidence type="ECO:0000313" key="3">
    <source>
        <dbReference type="EMBL" id="RKH73817.1"/>
    </source>
</evidence>
<sequence>MPARTPSAALVLSLLATGTPALAATPAPATPGVRAPGAVLPGELAPLKVAPVDRPHLSLQPANPKPGDPVLVTVRGASALPTGTVAGRPLRFFAWNNGYAALTSLPVEQTEGSVPVDVTAVGRGLPVLLSGALTVGAPGFRERELKVANKYVSPPKAVKARMEADRKAFAAAFAQPFQAPLFGQNFAWPREATVTAPFGDRRSFNGKLQTQHFGVDLDGATGSPVVAANDGTVVMSRDNYASGNTVLVHHGAGLFTAYFHLSRIDVKEGAKVKQGEALGLVGSTGRVTGPHLHWGVKADDRWVDGQTLLKLDFTGAPETPGVATNAPGLGSP</sequence>